<dbReference type="EMBL" id="KZ301981">
    <property type="protein sequence ID" value="PFH52216.1"/>
    <property type="molecule type" value="Genomic_DNA"/>
</dbReference>
<evidence type="ECO:0000313" key="2">
    <source>
        <dbReference type="EMBL" id="PFH52216.1"/>
    </source>
</evidence>
<dbReference type="AlphaFoldDB" id="A0A2A9NWK4"/>
<proteinExistence type="predicted"/>
<dbReference type="OrthoDB" id="337038at2759"/>
<evidence type="ECO:0000313" key="3">
    <source>
        <dbReference type="Proteomes" id="UP000242287"/>
    </source>
</evidence>
<dbReference type="PROSITE" id="PS01009">
    <property type="entry name" value="CRISP_1"/>
    <property type="match status" value="1"/>
</dbReference>
<dbReference type="GO" id="GO:0005576">
    <property type="term" value="C:extracellular region"/>
    <property type="evidence" value="ECO:0007669"/>
    <property type="project" value="InterPro"/>
</dbReference>
<dbReference type="PRINTS" id="PR00837">
    <property type="entry name" value="V5TPXLIKE"/>
</dbReference>
<keyword evidence="3" id="KW-1185">Reference proteome</keyword>
<dbReference type="SMART" id="SM00198">
    <property type="entry name" value="SCP"/>
    <property type="match status" value="1"/>
</dbReference>
<protein>
    <recommendedName>
        <fullName evidence="1">SCP domain-containing protein</fullName>
    </recommendedName>
</protein>
<dbReference type="PANTHER" id="PTHR10334">
    <property type="entry name" value="CYSTEINE-RICH SECRETORY PROTEIN-RELATED"/>
    <property type="match status" value="1"/>
</dbReference>
<evidence type="ECO:0000259" key="1">
    <source>
        <dbReference type="SMART" id="SM00198"/>
    </source>
</evidence>
<dbReference type="Pfam" id="PF00188">
    <property type="entry name" value="CAP"/>
    <property type="match status" value="1"/>
</dbReference>
<name>A0A2A9NWK4_9AGAR</name>
<dbReference type="InterPro" id="IPR001283">
    <property type="entry name" value="CRISP-related"/>
</dbReference>
<dbReference type="Gene3D" id="3.40.33.10">
    <property type="entry name" value="CAP"/>
    <property type="match status" value="1"/>
</dbReference>
<feature type="non-terminal residue" evidence="2">
    <location>
        <position position="1"/>
    </location>
</feature>
<dbReference type="SUPFAM" id="SSF55797">
    <property type="entry name" value="PR-1-like"/>
    <property type="match status" value="1"/>
</dbReference>
<organism evidence="2 3">
    <name type="scientific">Amanita thiersii Skay4041</name>
    <dbReference type="NCBI Taxonomy" id="703135"/>
    <lineage>
        <taxon>Eukaryota</taxon>
        <taxon>Fungi</taxon>
        <taxon>Dikarya</taxon>
        <taxon>Basidiomycota</taxon>
        <taxon>Agaricomycotina</taxon>
        <taxon>Agaricomycetes</taxon>
        <taxon>Agaricomycetidae</taxon>
        <taxon>Agaricales</taxon>
        <taxon>Pluteineae</taxon>
        <taxon>Amanitaceae</taxon>
        <taxon>Amanita</taxon>
    </lineage>
</organism>
<sequence>EAWKNQVVKGHTAQRARYGAPPLTWNDDLYNGTLDWAQQCEFKHSGGDYGENLATGTGDYSFNDGLKLWMDEAAKYNYNKPGFSERTGHFTQVVWKSTKSVACAMANCAPGTIFDEASRFLVCRYDPAGNVQGQF</sequence>
<dbReference type="PROSITE" id="PS01010">
    <property type="entry name" value="CRISP_2"/>
    <property type="match status" value="1"/>
</dbReference>
<accession>A0A2A9NWK4</accession>
<dbReference type="InterPro" id="IPR018244">
    <property type="entry name" value="Allrgn_V5/Tpx1_CS"/>
</dbReference>
<dbReference type="InterPro" id="IPR035940">
    <property type="entry name" value="CAP_sf"/>
</dbReference>
<dbReference type="Proteomes" id="UP000242287">
    <property type="component" value="Unassembled WGS sequence"/>
</dbReference>
<dbReference type="InterPro" id="IPR014044">
    <property type="entry name" value="CAP_dom"/>
</dbReference>
<gene>
    <name evidence="2" type="ORF">AMATHDRAFT_92905</name>
</gene>
<reference evidence="2 3" key="1">
    <citation type="submission" date="2014-02" db="EMBL/GenBank/DDBJ databases">
        <title>Transposable element dynamics among asymbiotic and ectomycorrhizal Amanita fungi.</title>
        <authorList>
            <consortium name="DOE Joint Genome Institute"/>
            <person name="Hess J."/>
            <person name="Skrede I."/>
            <person name="Wolfe B."/>
            <person name="LaButti K."/>
            <person name="Ohm R.A."/>
            <person name="Grigoriev I.V."/>
            <person name="Pringle A."/>
        </authorList>
    </citation>
    <scope>NUCLEOTIDE SEQUENCE [LARGE SCALE GENOMIC DNA]</scope>
    <source>
        <strain evidence="2 3">SKay4041</strain>
    </source>
</reference>
<feature type="domain" description="SCP" evidence="1">
    <location>
        <begin position="2"/>
        <end position="133"/>
    </location>
</feature>
<feature type="non-terminal residue" evidence="2">
    <location>
        <position position="135"/>
    </location>
</feature>